<feature type="non-terminal residue" evidence="1">
    <location>
        <position position="1"/>
    </location>
</feature>
<sequence length="29" mass="3488">EDTFWRSVQCKSNVFHEEFNSVQSTRPKT</sequence>
<dbReference type="AlphaFoldDB" id="X0YFP0"/>
<accession>X0YFP0</accession>
<gene>
    <name evidence="1" type="ORF">S01H1_65256</name>
</gene>
<evidence type="ECO:0000313" key="1">
    <source>
        <dbReference type="EMBL" id="GAG35646.1"/>
    </source>
</evidence>
<name>X0YFP0_9ZZZZ</name>
<reference evidence="1" key="1">
    <citation type="journal article" date="2014" name="Front. Microbiol.">
        <title>High frequency of phylogenetically diverse reductive dehalogenase-homologous genes in deep subseafloor sedimentary metagenomes.</title>
        <authorList>
            <person name="Kawai M."/>
            <person name="Futagami T."/>
            <person name="Toyoda A."/>
            <person name="Takaki Y."/>
            <person name="Nishi S."/>
            <person name="Hori S."/>
            <person name="Arai W."/>
            <person name="Tsubouchi T."/>
            <person name="Morono Y."/>
            <person name="Uchiyama I."/>
            <person name="Ito T."/>
            <person name="Fujiyama A."/>
            <person name="Inagaki F."/>
            <person name="Takami H."/>
        </authorList>
    </citation>
    <scope>NUCLEOTIDE SEQUENCE</scope>
    <source>
        <strain evidence="1">Expedition CK06-06</strain>
    </source>
</reference>
<organism evidence="1">
    <name type="scientific">marine sediment metagenome</name>
    <dbReference type="NCBI Taxonomy" id="412755"/>
    <lineage>
        <taxon>unclassified sequences</taxon>
        <taxon>metagenomes</taxon>
        <taxon>ecological metagenomes</taxon>
    </lineage>
</organism>
<comment type="caution">
    <text evidence="1">The sequence shown here is derived from an EMBL/GenBank/DDBJ whole genome shotgun (WGS) entry which is preliminary data.</text>
</comment>
<proteinExistence type="predicted"/>
<dbReference type="EMBL" id="BARS01043067">
    <property type="protein sequence ID" value="GAG35646.1"/>
    <property type="molecule type" value="Genomic_DNA"/>
</dbReference>
<protein>
    <submittedName>
        <fullName evidence="1">Uncharacterized protein</fullName>
    </submittedName>
</protein>